<dbReference type="GO" id="GO:0005737">
    <property type="term" value="C:cytoplasm"/>
    <property type="evidence" value="ECO:0007669"/>
    <property type="project" value="UniProtKB-SubCell"/>
</dbReference>
<comment type="caution">
    <text evidence="6">The sequence shown here is derived from an EMBL/GenBank/DDBJ whole genome shotgun (WGS) entry which is preliminary data.</text>
</comment>
<dbReference type="PRINTS" id="PR00773">
    <property type="entry name" value="GRPEPROTEIN"/>
</dbReference>
<evidence type="ECO:0000256" key="3">
    <source>
        <dbReference type="HAMAP-Rule" id="MF_01151"/>
    </source>
</evidence>
<dbReference type="GO" id="GO:0051087">
    <property type="term" value="F:protein-folding chaperone binding"/>
    <property type="evidence" value="ECO:0007669"/>
    <property type="project" value="InterPro"/>
</dbReference>
<proteinExistence type="inferred from homology"/>
<evidence type="ECO:0000256" key="1">
    <source>
        <dbReference type="ARBA" id="ARBA00009054"/>
    </source>
</evidence>
<dbReference type="GO" id="GO:0006457">
    <property type="term" value="P:protein folding"/>
    <property type="evidence" value="ECO:0007669"/>
    <property type="project" value="InterPro"/>
</dbReference>
<evidence type="ECO:0000313" key="6">
    <source>
        <dbReference type="EMBL" id="RYV50961.1"/>
    </source>
</evidence>
<dbReference type="Gene3D" id="2.30.22.10">
    <property type="entry name" value="Head domain of nucleotide exchange factor GrpE"/>
    <property type="match status" value="1"/>
</dbReference>
<accession>A0A4Q5N4N9</accession>
<comment type="similarity">
    <text evidence="1 3 4">Belongs to the GrpE family.</text>
</comment>
<organism evidence="6 7">
    <name type="scientific">Pengzhenrongella frigida</name>
    <dbReference type="NCBI Taxonomy" id="1259133"/>
    <lineage>
        <taxon>Bacteria</taxon>
        <taxon>Bacillati</taxon>
        <taxon>Actinomycetota</taxon>
        <taxon>Actinomycetes</taxon>
        <taxon>Micrococcales</taxon>
        <taxon>Pengzhenrongella</taxon>
    </lineage>
</organism>
<dbReference type="OrthoDB" id="5191115at2"/>
<dbReference type="GO" id="GO:0042803">
    <property type="term" value="F:protein homodimerization activity"/>
    <property type="evidence" value="ECO:0007669"/>
    <property type="project" value="InterPro"/>
</dbReference>
<evidence type="ECO:0000256" key="5">
    <source>
        <dbReference type="SAM" id="MobiDB-lite"/>
    </source>
</evidence>
<evidence type="ECO:0000256" key="4">
    <source>
        <dbReference type="RuleBase" id="RU004478"/>
    </source>
</evidence>
<dbReference type="HAMAP" id="MF_01151">
    <property type="entry name" value="GrpE"/>
    <property type="match status" value="1"/>
</dbReference>
<dbReference type="SUPFAM" id="SSF51064">
    <property type="entry name" value="Head domain of nucleotide exchange factor GrpE"/>
    <property type="match status" value="1"/>
</dbReference>
<comment type="subunit">
    <text evidence="3">Homodimer.</text>
</comment>
<dbReference type="Pfam" id="PF01025">
    <property type="entry name" value="GrpE"/>
    <property type="match status" value="1"/>
</dbReference>
<comment type="function">
    <text evidence="3">Participates actively in the response to hyperosmotic and heat shock by preventing the aggregation of stress-denatured proteins, in association with DnaK and GrpE. It is the nucleotide exchange factor for DnaK and may function as a thermosensor. Unfolded proteins bind initially to DnaJ; upon interaction with the DnaJ-bound protein, DnaK hydrolyzes its bound ATP, resulting in the formation of a stable complex. GrpE releases ADP from DnaK; ATP binding to DnaK triggers the release of the substrate protein, thus completing the reaction cycle. Several rounds of ATP-dependent interactions between DnaJ, DnaK and GrpE are required for fully efficient folding.</text>
</comment>
<dbReference type="SUPFAM" id="SSF58014">
    <property type="entry name" value="Coiled-coil domain of nucleotide exchange factor GrpE"/>
    <property type="match status" value="1"/>
</dbReference>
<dbReference type="InterPro" id="IPR009012">
    <property type="entry name" value="GrpE_head"/>
</dbReference>
<dbReference type="PANTHER" id="PTHR21237">
    <property type="entry name" value="GRPE PROTEIN"/>
    <property type="match status" value="1"/>
</dbReference>
<keyword evidence="7" id="KW-1185">Reference proteome</keyword>
<name>A0A4Q5N4N9_9MICO</name>
<sequence>MTEHPAVNPGGEDEFDPETGAANEPAPVSGDSSSGEFDVDPLEGLDFEPAGADAELIGAVALAEERLSDLQRVQAEYVNYRRRVERDRSVARDQAVSQVLEALIPALDDIDLARQHGELEGTPFAAIAEKLEATLTRFGWERYGAIGEVFDPQVHEALMHQHSDDVTEPTVSLVMQPGHRVAGRVVRAARVAVADPDA</sequence>
<dbReference type="Proteomes" id="UP000293764">
    <property type="component" value="Unassembled WGS sequence"/>
</dbReference>
<dbReference type="InterPro" id="IPR013805">
    <property type="entry name" value="GrpE_CC"/>
</dbReference>
<dbReference type="GO" id="GO:0000774">
    <property type="term" value="F:adenyl-nucleotide exchange factor activity"/>
    <property type="evidence" value="ECO:0007669"/>
    <property type="project" value="InterPro"/>
</dbReference>
<keyword evidence="3" id="KW-0963">Cytoplasm</keyword>
<reference evidence="6 7" key="1">
    <citation type="submission" date="2019-01" db="EMBL/GenBank/DDBJ databases">
        <title>Novel species of Cellulomonas.</title>
        <authorList>
            <person name="Liu Q."/>
            <person name="Xin Y.-H."/>
        </authorList>
    </citation>
    <scope>NUCLEOTIDE SEQUENCE [LARGE SCALE GENOMIC DNA]</scope>
    <source>
        <strain evidence="6 7">HLT2-17</strain>
    </source>
</reference>
<dbReference type="Gene3D" id="3.90.20.20">
    <property type="match status" value="1"/>
</dbReference>
<dbReference type="InterPro" id="IPR000740">
    <property type="entry name" value="GrpE"/>
</dbReference>
<dbReference type="GO" id="GO:0051082">
    <property type="term" value="F:unfolded protein binding"/>
    <property type="evidence" value="ECO:0007669"/>
    <property type="project" value="TreeGrafter"/>
</dbReference>
<dbReference type="AlphaFoldDB" id="A0A4Q5N4N9"/>
<comment type="subcellular location">
    <subcellularLocation>
        <location evidence="3">Cytoplasm</location>
    </subcellularLocation>
</comment>
<evidence type="ECO:0000256" key="2">
    <source>
        <dbReference type="ARBA" id="ARBA00023186"/>
    </source>
</evidence>
<feature type="compositionally biased region" description="Acidic residues" evidence="5">
    <location>
        <begin position="37"/>
        <end position="46"/>
    </location>
</feature>
<dbReference type="PANTHER" id="PTHR21237:SF23">
    <property type="entry name" value="GRPE PROTEIN HOMOLOG, MITOCHONDRIAL"/>
    <property type="match status" value="1"/>
</dbReference>
<keyword evidence="2 3" id="KW-0143">Chaperone</keyword>
<keyword evidence="3" id="KW-0346">Stress response</keyword>
<protein>
    <recommendedName>
        <fullName evidence="3">Protein GrpE</fullName>
    </recommendedName>
    <alternativeName>
        <fullName evidence="3">HSP-70 cofactor</fullName>
    </alternativeName>
</protein>
<gene>
    <name evidence="3 6" type="primary">grpE</name>
    <name evidence="6" type="ORF">EUA98_10655</name>
</gene>
<dbReference type="CDD" id="cd00446">
    <property type="entry name" value="GrpE"/>
    <property type="match status" value="1"/>
</dbReference>
<dbReference type="EMBL" id="SDWW01000023">
    <property type="protein sequence ID" value="RYV50961.1"/>
    <property type="molecule type" value="Genomic_DNA"/>
</dbReference>
<dbReference type="RefSeq" id="WP_130102666.1">
    <property type="nucleotide sequence ID" value="NZ_SDWW01000023.1"/>
</dbReference>
<feature type="region of interest" description="Disordered" evidence="5">
    <location>
        <begin position="1"/>
        <end position="46"/>
    </location>
</feature>
<evidence type="ECO:0000313" key="7">
    <source>
        <dbReference type="Proteomes" id="UP000293764"/>
    </source>
</evidence>